<evidence type="ECO:0008006" key="3">
    <source>
        <dbReference type="Google" id="ProtNLM"/>
    </source>
</evidence>
<reference evidence="1" key="2">
    <citation type="journal article" date="2021" name="PeerJ">
        <title>Extensive microbial diversity within the chicken gut microbiome revealed by metagenomics and culture.</title>
        <authorList>
            <person name="Gilroy R."/>
            <person name="Ravi A."/>
            <person name="Getino M."/>
            <person name="Pursley I."/>
            <person name="Horton D.L."/>
            <person name="Alikhan N.F."/>
            <person name="Baker D."/>
            <person name="Gharbi K."/>
            <person name="Hall N."/>
            <person name="Watson M."/>
            <person name="Adriaenssens E.M."/>
            <person name="Foster-Nyarko E."/>
            <person name="Jarju S."/>
            <person name="Secka A."/>
            <person name="Antonio M."/>
            <person name="Oren A."/>
            <person name="Chaudhuri R.R."/>
            <person name="La Ragione R."/>
            <person name="Hildebrand F."/>
            <person name="Pallen M.J."/>
        </authorList>
    </citation>
    <scope>NUCLEOTIDE SEQUENCE</scope>
    <source>
        <strain evidence="1">USAMLcec3-3695</strain>
    </source>
</reference>
<evidence type="ECO:0000313" key="2">
    <source>
        <dbReference type="Proteomes" id="UP000824109"/>
    </source>
</evidence>
<protein>
    <recommendedName>
        <fullName evidence="3">Rpn family recombination-promoting nuclease/putative transposase</fullName>
    </recommendedName>
</protein>
<reference evidence="1" key="1">
    <citation type="submission" date="2020-10" db="EMBL/GenBank/DDBJ databases">
        <authorList>
            <person name="Gilroy R."/>
        </authorList>
    </citation>
    <scope>NUCLEOTIDE SEQUENCE</scope>
    <source>
        <strain evidence="1">USAMLcec3-3695</strain>
    </source>
</reference>
<evidence type="ECO:0000313" key="1">
    <source>
        <dbReference type="EMBL" id="HIU58279.1"/>
    </source>
</evidence>
<sequence>MKEYTDTAKRIIAASDDPKKDAPAKRVLMSKLIIAHILKDYVEEFYDVSVDDIINKCIENVSYGEVPVDNNAAPEFIKGLANEDKSTSGDDLITYDVLLEVATLLSEQIGIIVNVEPHNRDNGRLPYSIINRARYYVARLVSAQKGRYFVKSDYNSIRKVYSIWIIMTPNEGKNTVTKYEETPKCIVGNYTEPNSSPLTSIIMIRLGKIEESAGALKILNMLMTAMSAEKKIKMLEDEGVKMTREFKKEVEDMCDWTEAFAERAREDGWEQGLAEGRAKGRAEGRAEGKEEAKLSAVRNIMRSLNLAADKALTAVGIPQAEWDNYLPRLT</sequence>
<organism evidence="1 2">
    <name type="scientific">Candidatus Ornithomonoglobus merdipullorum</name>
    <dbReference type="NCBI Taxonomy" id="2840895"/>
    <lineage>
        <taxon>Bacteria</taxon>
        <taxon>Bacillati</taxon>
        <taxon>Bacillota</taxon>
        <taxon>Clostridia</taxon>
        <taxon>Candidatus Ornithomonoglobus</taxon>
    </lineage>
</organism>
<gene>
    <name evidence="1" type="ORF">IAA61_10795</name>
</gene>
<dbReference type="Proteomes" id="UP000824109">
    <property type="component" value="Unassembled WGS sequence"/>
</dbReference>
<accession>A0A9D1SFA7</accession>
<comment type="caution">
    <text evidence="1">The sequence shown here is derived from an EMBL/GenBank/DDBJ whole genome shotgun (WGS) entry which is preliminary data.</text>
</comment>
<dbReference type="AlphaFoldDB" id="A0A9D1SFA7"/>
<proteinExistence type="predicted"/>
<name>A0A9D1SFA7_9FIRM</name>
<dbReference type="EMBL" id="DVNB01000108">
    <property type="protein sequence ID" value="HIU58279.1"/>
    <property type="molecule type" value="Genomic_DNA"/>
</dbReference>